<evidence type="ECO:0000313" key="2">
    <source>
        <dbReference type="EMBL" id="KFD61536.1"/>
    </source>
</evidence>
<organism evidence="2">
    <name type="scientific">Trichuris suis</name>
    <name type="common">pig whipworm</name>
    <dbReference type="NCBI Taxonomy" id="68888"/>
    <lineage>
        <taxon>Eukaryota</taxon>
        <taxon>Metazoa</taxon>
        <taxon>Ecdysozoa</taxon>
        <taxon>Nematoda</taxon>
        <taxon>Enoplea</taxon>
        <taxon>Dorylaimia</taxon>
        <taxon>Trichinellida</taxon>
        <taxon>Trichuridae</taxon>
        <taxon>Trichuris</taxon>
    </lineage>
</organism>
<sequence>MKLVPRVTGYNQIPCAPENSCPGQEDLAFPLHITHATRLRLKDNAIAIDNISLLLKNCYSLSELSTSRRQATSSLFAEQWNDLLNSESSPTMEGSLTKTDEFSLLPSNLLDSHLMAASGMTVFPGFPDLFIPAPEIDNSEAPQKETLPVDEYN</sequence>
<accession>A0A085MWE0</accession>
<dbReference type="Proteomes" id="UP000030758">
    <property type="component" value="Unassembled WGS sequence"/>
</dbReference>
<dbReference type="AlphaFoldDB" id="A0A085MWE0"/>
<reference evidence="2" key="1">
    <citation type="journal article" date="2014" name="Nat. Genet.">
        <title>Genome and transcriptome of the porcine whipworm Trichuris suis.</title>
        <authorList>
            <person name="Jex A.R."/>
            <person name="Nejsum P."/>
            <person name="Schwarz E.M."/>
            <person name="Hu L."/>
            <person name="Young N.D."/>
            <person name="Hall R.S."/>
            <person name="Korhonen P.K."/>
            <person name="Liao S."/>
            <person name="Thamsborg S."/>
            <person name="Xia J."/>
            <person name="Xu P."/>
            <person name="Wang S."/>
            <person name="Scheerlinck J.P."/>
            <person name="Hofmann A."/>
            <person name="Sternberg P.W."/>
            <person name="Wang J."/>
            <person name="Gasser R.B."/>
        </authorList>
    </citation>
    <scope>NUCLEOTIDE SEQUENCE [LARGE SCALE GENOMIC DNA]</scope>
    <source>
        <strain evidence="2">DCEP-RM93F</strain>
    </source>
</reference>
<name>A0A085MWE0_9BILA</name>
<evidence type="ECO:0000256" key="1">
    <source>
        <dbReference type="SAM" id="MobiDB-lite"/>
    </source>
</evidence>
<feature type="region of interest" description="Disordered" evidence="1">
    <location>
        <begin position="134"/>
        <end position="153"/>
    </location>
</feature>
<protein>
    <submittedName>
        <fullName evidence="2">Uncharacterized protein</fullName>
    </submittedName>
</protein>
<gene>
    <name evidence="2" type="ORF">M514_26285</name>
</gene>
<dbReference type="EMBL" id="KL367620">
    <property type="protein sequence ID" value="KFD61536.1"/>
    <property type="molecule type" value="Genomic_DNA"/>
</dbReference>
<proteinExistence type="predicted"/>